<accession>A0A2J8A7V5</accession>
<organism evidence="2 3">
    <name type="scientific">Tetrabaena socialis</name>
    <dbReference type="NCBI Taxonomy" id="47790"/>
    <lineage>
        <taxon>Eukaryota</taxon>
        <taxon>Viridiplantae</taxon>
        <taxon>Chlorophyta</taxon>
        <taxon>core chlorophytes</taxon>
        <taxon>Chlorophyceae</taxon>
        <taxon>CS clade</taxon>
        <taxon>Chlamydomonadales</taxon>
        <taxon>Tetrabaenaceae</taxon>
        <taxon>Tetrabaena</taxon>
    </lineage>
</organism>
<reference evidence="2 3" key="1">
    <citation type="journal article" date="2017" name="Mol. Biol. Evol.">
        <title>The 4-celled Tetrabaena socialis nuclear genome reveals the essential components for genetic control of cell number at the origin of multicellularity in the volvocine lineage.</title>
        <authorList>
            <person name="Featherston J."/>
            <person name="Arakaki Y."/>
            <person name="Hanschen E.R."/>
            <person name="Ferris P.J."/>
            <person name="Michod R.E."/>
            <person name="Olson B.J.S.C."/>
            <person name="Nozaki H."/>
            <person name="Durand P.M."/>
        </authorList>
    </citation>
    <scope>NUCLEOTIDE SEQUENCE [LARGE SCALE GENOMIC DNA]</scope>
    <source>
        <strain evidence="2 3">NIES-571</strain>
    </source>
</reference>
<feature type="region of interest" description="Disordered" evidence="1">
    <location>
        <begin position="357"/>
        <end position="386"/>
    </location>
</feature>
<dbReference type="OrthoDB" id="10250600at2759"/>
<comment type="caution">
    <text evidence="2">The sequence shown here is derived from an EMBL/GenBank/DDBJ whole genome shotgun (WGS) entry which is preliminary data.</text>
</comment>
<dbReference type="PANTHER" id="PTHR13554">
    <property type="entry name" value="26S PROTEASOME NON-ATPASE REGULATORY SUBUNIT 5-RELATED"/>
    <property type="match status" value="1"/>
</dbReference>
<protein>
    <submittedName>
        <fullName evidence="2">Uncharacterized protein</fullName>
    </submittedName>
</protein>
<sequence>MARSDDLHSLLDACKSVLAAPAPLTDAQAHALISEFPFERLFRYWAVLRAVSSAPFRAYVTFPIWSFRRALADTSDKDVVALVSSALGRVMATELGASMLPAAMPYLEAASASPLAALRCLAANQYGNLLRRQHAQQAALAGVTGSGDDVSAACLQLVRLLADDDVAVATAAAESMRSYGSCGLSAVRCLLQLGSPAAGALAAAAEADLSGTVRLRVLALALQLAAAMDEPRDSAPNGQCTPHEADAGSGAAAEYDERLQLLRESGLLRPLLRQLEEPADALACLAALQLLEELLAGSGSGGGGAQGMAIALAGLALPQLLRLVSEPLLADAAMPLVAGIVRRSLPDALPASALAAALGGGPEQPDAPTHSAAGLQPDRDQSTARQRTAALPATLVFGPGLQAAPVLLEAVRSVLDEAGDASAGAEACGLDAVGTLGQTRAGAQLVLADGQVARVCWATRLQAGHLEEGGLRVTVGGPRNPCEEALRRGIFGATGNRRPGDVLLGLLQQPFQELRLAAYRCIAALALRSWFAVEVVNVAELFDHVTSATSENGAAACSWRHAAASALWAAVTAAVNGQVAAAGEDAYATTLSLPAVVDRVRMAVQGGPYGAGGAPAAAAGADAATRGQHLVATRGGAN</sequence>
<dbReference type="PANTHER" id="PTHR13554:SF10">
    <property type="entry name" value="26S PROTEASOME NON-ATPASE REGULATORY SUBUNIT 5"/>
    <property type="match status" value="1"/>
</dbReference>
<dbReference type="SUPFAM" id="SSF48371">
    <property type="entry name" value="ARM repeat"/>
    <property type="match status" value="1"/>
</dbReference>
<evidence type="ECO:0000313" key="3">
    <source>
        <dbReference type="Proteomes" id="UP000236333"/>
    </source>
</evidence>
<name>A0A2J8A7V5_9CHLO</name>
<dbReference type="InterPro" id="IPR016024">
    <property type="entry name" value="ARM-type_fold"/>
</dbReference>
<dbReference type="EMBL" id="PGGS01000123">
    <property type="protein sequence ID" value="PNH08585.1"/>
    <property type="molecule type" value="Genomic_DNA"/>
</dbReference>
<dbReference type="InterPro" id="IPR019538">
    <property type="entry name" value="PSMD5"/>
</dbReference>
<gene>
    <name evidence="2" type="ORF">TSOC_004841</name>
</gene>
<dbReference type="Proteomes" id="UP000236333">
    <property type="component" value="Unassembled WGS sequence"/>
</dbReference>
<dbReference type="GO" id="GO:0043248">
    <property type="term" value="P:proteasome assembly"/>
    <property type="evidence" value="ECO:0007669"/>
    <property type="project" value="InterPro"/>
</dbReference>
<dbReference type="AlphaFoldDB" id="A0A2J8A7V5"/>
<evidence type="ECO:0000256" key="1">
    <source>
        <dbReference type="SAM" id="MobiDB-lite"/>
    </source>
</evidence>
<evidence type="ECO:0000313" key="2">
    <source>
        <dbReference type="EMBL" id="PNH08585.1"/>
    </source>
</evidence>
<dbReference type="GO" id="GO:0005829">
    <property type="term" value="C:cytosol"/>
    <property type="evidence" value="ECO:0007669"/>
    <property type="project" value="TreeGrafter"/>
</dbReference>
<proteinExistence type="predicted"/>
<keyword evidence="3" id="KW-1185">Reference proteome</keyword>